<dbReference type="GO" id="GO:0019005">
    <property type="term" value="C:SCF ubiquitin ligase complex"/>
    <property type="evidence" value="ECO:0007669"/>
    <property type="project" value="TreeGrafter"/>
</dbReference>
<dbReference type="Gene3D" id="3.80.10.10">
    <property type="entry name" value="Ribonuclease Inhibitor"/>
    <property type="match status" value="1"/>
</dbReference>
<feature type="domain" description="F-box" evidence="1">
    <location>
        <begin position="17"/>
        <end position="42"/>
    </location>
</feature>
<dbReference type="AlphaFoldDB" id="A0A8D8V9S5"/>
<proteinExistence type="predicted"/>
<protein>
    <recommendedName>
        <fullName evidence="1">F-box domain-containing protein</fullName>
    </recommendedName>
</protein>
<evidence type="ECO:0000313" key="2">
    <source>
        <dbReference type="EMBL" id="CAG6717252.1"/>
    </source>
</evidence>
<organism evidence="2">
    <name type="scientific">Cacopsylla melanoneura</name>
    <dbReference type="NCBI Taxonomy" id="428564"/>
    <lineage>
        <taxon>Eukaryota</taxon>
        <taxon>Metazoa</taxon>
        <taxon>Ecdysozoa</taxon>
        <taxon>Arthropoda</taxon>
        <taxon>Hexapoda</taxon>
        <taxon>Insecta</taxon>
        <taxon>Pterygota</taxon>
        <taxon>Neoptera</taxon>
        <taxon>Paraneoptera</taxon>
        <taxon>Hemiptera</taxon>
        <taxon>Sternorrhyncha</taxon>
        <taxon>Psylloidea</taxon>
        <taxon>Psyllidae</taxon>
        <taxon>Psyllinae</taxon>
        <taxon>Cacopsylla</taxon>
    </lineage>
</organism>
<sequence>MSGLFDFERVWFGFHPIKKNIIKYLSAKDLQTLSLVSKNFKNVYFEFNRELKMDHYDEDFYSKFEKIEKLELKSSVQNSSVPEDKLSVLVSLTVPSIDKNNINLIKCRRLKELNSNNLGELGSEDFPLSLKKITCQVLNCNINHLVQLKEIDISRSSISDETVDNFPDSLESVQMYRSKNISNFNIRNSLVNLKELDCSHTPITDDAVNNFPVSLEKLILTGCNISNFNINRLANLKQIDCSGTQVTDRAVNNFPISLEQINLAECRLISDFNINHLFNLTDIDFSYTLITDETVNKFPISLERIYLICCKNISDFKISRLVNLKDINCTCTGITDVAVNNFPISLERVILHSCKSLTDFNINHLLNLKVIDCSKCTITNVSRNSFPASLETVIVYGITIRKNIGNGVYSTVFSHDLPR</sequence>
<dbReference type="EMBL" id="HBUF01355639">
    <property type="protein sequence ID" value="CAG6717252.1"/>
    <property type="molecule type" value="Transcribed_RNA"/>
</dbReference>
<dbReference type="InterPro" id="IPR032675">
    <property type="entry name" value="LRR_dom_sf"/>
</dbReference>
<dbReference type="InterPro" id="IPR001810">
    <property type="entry name" value="F-box_dom"/>
</dbReference>
<dbReference type="GO" id="GO:0031146">
    <property type="term" value="P:SCF-dependent proteasomal ubiquitin-dependent protein catabolic process"/>
    <property type="evidence" value="ECO:0007669"/>
    <property type="project" value="TreeGrafter"/>
</dbReference>
<dbReference type="PANTHER" id="PTHR13318">
    <property type="entry name" value="PARTNER OF PAIRED, ISOFORM B-RELATED"/>
    <property type="match status" value="1"/>
</dbReference>
<dbReference type="Pfam" id="PF00646">
    <property type="entry name" value="F-box"/>
    <property type="match status" value="1"/>
</dbReference>
<reference evidence="2" key="1">
    <citation type="submission" date="2021-05" db="EMBL/GenBank/DDBJ databases">
        <authorList>
            <person name="Alioto T."/>
            <person name="Alioto T."/>
            <person name="Gomez Garrido J."/>
        </authorList>
    </citation>
    <scope>NUCLEOTIDE SEQUENCE</scope>
</reference>
<dbReference type="SUPFAM" id="SSF52058">
    <property type="entry name" value="L domain-like"/>
    <property type="match status" value="1"/>
</dbReference>
<name>A0A8D8V9S5_9HEMI</name>
<accession>A0A8D8V9S5</accession>
<evidence type="ECO:0000259" key="1">
    <source>
        <dbReference type="Pfam" id="PF00646"/>
    </source>
</evidence>